<dbReference type="GO" id="GO:0004190">
    <property type="term" value="F:aspartic-type endopeptidase activity"/>
    <property type="evidence" value="ECO:0007669"/>
    <property type="project" value="UniProtKB-UniRule"/>
</dbReference>
<dbReference type="RefSeq" id="WP_099651226.1">
    <property type="nucleotide sequence ID" value="NZ_CP024411.1"/>
</dbReference>
<feature type="transmembrane region" description="Helical" evidence="9">
    <location>
        <begin position="136"/>
        <end position="158"/>
    </location>
</feature>
<dbReference type="KEGG" id="ment:CS528_02100"/>
<dbReference type="AlphaFoldDB" id="A0A3S5XZ49"/>
<evidence type="ECO:0000256" key="8">
    <source>
        <dbReference type="ARBA" id="ARBA00023136"/>
    </source>
</evidence>
<dbReference type="PANTHER" id="PTHR33695:SF1">
    <property type="entry name" value="LIPOPROTEIN SIGNAL PEPTIDASE"/>
    <property type="match status" value="1"/>
</dbReference>
<evidence type="ECO:0000256" key="4">
    <source>
        <dbReference type="ARBA" id="ARBA00022692"/>
    </source>
</evidence>
<keyword evidence="8 9" id="KW-0472">Membrane</keyword>
<keyword evidence="2 9" id="KW-1003">Cell membrane</keyword>
<feature type="transmembrane region" description="Helical" evidence="9">
    <location>
        <begin position="164"/>
        <end position="184"/>
    </location>
</feature>
<reference evidence="10 11" key="1">
    <citation type="submission" date="2017-10" db="EMBL/GenBank/DDBJ databases">
        <title>Complete Genome Sequence of Mesoplasma entomophilum.</title>
        <authorList>
            <person name="Knight T.F."/>
            <person name="Citino T."/>
            <person name="Rubinstein R."/>
            <person name="Neuschaefer Z."/>
        </authorList>
    </citation>
    <scope>NUCLEOTIDE SEQUENCE [LARGE SCALE GENOMIC DNA]</scope>
    <source>
        <strain evidence="10 11">TAC</strain>
    </source>
</reference>
<feature type="transmembrane region" description="Helical" evidence="9">
    <location>
        <begin position="107"/>
        <end position="124"/>
    </location>
</feature>
<proteinExistence type="inferred from homology"/>
<keyword evidence="4 9" id="KW-0812">Transmembrane</keyword>
<keyword evidence="5 9" id="KW-0064">Aspartyl protease</keyword>
<gene>
    <name evidence="9" type="primary">lspA</name>
    <name evidence="10" type="ORF">CS528_02100</name>
</gene>
<keyword evidence="6 9" id="KW-0378">Hydrolase</keyword>
<dbReference type="EMBL" id="CP024411">
    <property type="protein sequence ID" value="ATQ35548.1"/>
    <property type="molecule type" value="Genomic_DNA"/>
</dbReference>
<evidence type="ECO:0000256" key="6">
    <source>
        <dbReference type="ARBA" id="ARBA00022801"/>
    </source>
</evidence>
<evidence type="ECO:0000313" key="11">
    <source>
        <dbReference type="Proteomes" id="UP000232226"/>
    </source>
</evidence>
<evidence type="ECO:0000313" key="10">
    <source>
        <dbReference type="EMBL" id="ATQ35548.1"/>
    </source>
</evidence>
<protein>
    <recommendedName>
        <fullName evidence="9">Lipoprotein signal peptidase</fullName>
        <ecNumber evidence="9">3.4.23.36</ecNumber>
    </recommendedName>
    <alternativeName>
        <fullName evidence="9">Prolipoprotein signal peptidase</fullName>
    </alternativeName>
    <alternativeName>
        <fullName evidence="9">Signal peptidase II</fullName>
        <shortName evidence="9">SPase II</shortName>
    </alternativeName>
</protein>
<organism evidence="10 11">
    <name type="scientific">Mesoplasma entomophilum</name>
    <dbReference type="NCBI Taxonomy" id="2149"/>
    <lineage>
        <taxon>Bacteria</taxon>
        <taxon>Bacillati</taxon>
        <taxon>Mycoplasmatota</taxon>
        <taxon>Mollicutes</taxon>
        <taxon>Entomoplasmatales</taxon>
        <taxon>Entomoplasmataceae</taxon>
        <taxon>Mesoplasma</taxon>
    </lineage>
</organism>
<comment type="subcellular location">
    <subcellularLocation>
        <location evidence="9">Cell membrane</location>
        <topology evidence="9">Multi-pass membrane protein</topology>
    </subcellularLocation>
</comment>
<feature type="active site" evidence="9">
    <location>
        <position position="142"/>
    </location>
</feature>
<evidence type="ECO:0000256" key="7">
    <source>
        <dbReference type="ARBA" id="ARBA00022989"/>
    </source>
</evidence>
<evidence type="ECO:0000256" key="3">
    <source>
        <dbReference type="ARBA" id="ARBA00022670"/>
    </source>
</evidence>
<dbReference type="PANTHER" id="PTHR33695">
    <property type="entry name" value="LIPOPROTEIN SIGNAL PEPTIDASE"/>
    <property type="match status" value="1"/>
</dbReference>
<keyword evidence="10" id="KW-0449">Lipoprotein</keyword>
<dbReference type="NCBIfam" id="NF011349">
    <property type="entry name" value="PRK14766.1"/>
    <property type="match status" value="1"/>
</dbReference>
<comment type="pathway">
    <text evidence="9">Protein modification; lipoprotein biosynthesis (signal peptide cleavage).</text>
</comment>
<dbReference type="Proteomes" id="UP000232226">
    <property type="component" value="Chromosome"/>
</dbReference>
<dbReference type="GO" id="GO:0006508">
    <property type="term" value="P:proteolysis"/>
    <property type="evidence" value="ECO:0007669"/>
    <property type="project" value="UniProtKB-KW"/>
</dbReference>
<dbReference type="HAMAP" id="MF_00161">
    <property type="entry name" value="LspA"/>
    <property type="match status" value="1"/>
</dbReference>
<evidence type="ECO:0000256" key="9">
    <source>
        <dbReference type="HAMAP-Rule" id="MF_00161"/>
    </source>
</evidence>
<dbReference type="GO" id="GO:0005886">
    <property type="term" value="C:plasma membrane"/>
    <property type="evidence" value="ECO:0007669"/>
    <property type="project" value="UniProtKB-SubCell"/>
</dbReference>
<dbReference type="UniPathway" id="UPA00665"/>
<dbReference type="Pfam" id="PF01252">
    <property type="entry name" value="Peptidase_A8"/>
    <property type="match status" value="1"/>
</dbReference>
<feature type="transmembrane region" description="Helical" evidence="9">
    <location>
        <begin position="83"/>
        <end position="101"/>
    </location>
</feature>
<comment type="similarity">
    <text evidence="1 9">Belongs to the peptidase A8 family.</text>
</comment>
<accession>A0A3S5XZ49</accession>
<dbReference type="EC" id="3.4.23.36" evidence="9"/>
<evidence type="ECO:0000256" key="2">
    <source>
        <dbReference type="ARBA" id="ARBA00022475"/>
    </source>
</evidence>
<dbReference type="InterPro" id="IPR001872">
    <property type="entry name" value="Peptidase_A8"/>
</dbReference>
<feature type="active site" evidence="9">
    <location>
        <position position="162"/>
    </location>
</feature>
<keyword evidence="7 9" id="KW-1133">Transmembrane helix</keyword>
<keyword evidence="11" id="KW-1185">Reference proteome</keyword>
<evidence type="ECO:0000256" key="1">
    <source>
        <dbReference type="ARBA" id="ARBA00006139"/>
    </source>
</evidence>
<evidence type="ECO:0000256" key="5">
    <source>
        <dbReference type="ARBA" id="ARBA00022750"/>
    </source>
</evidence>
<comment type="catalytic activity">
    <reaction evidence="9">
        <text>Release of signal peptides from bacterial membrane prolipoproteins. Hydrolyzes -Xaa-Yaa-Zaa-|-(S,diacylglyceryl)Cys-, in which Xaa is hydrophobic (preferably Leu), and Yaa (Ala or Ser) and Zaa (Gly or Ala) have small, neutral side chains.</text>
        <dbReference type="EC" id="3.4.23.36"/>
    </reaction>
</comment>
<feature type="transmembrane region" description="Helical" evidence="9">
    <location>
        <begin position="20"/>
        <end position="45"/>
    </location>
</feature>
<comment type="function">
    <text evidence="9">This protein specifically catalyzes the removal of signal peptides from prolipoproteins.</text>
</comment>
<name>A0A3S5XZ49_9MOLU</name>
<sequence length="203" mass="23368">MFKNWINNFVYGLKAYDFKWKFKLVVATPIMSFLILADWIVKWVVVATMQQKEEKQFIKGFLKLNFIINPGSAYGRNSNKIELAITLATVFVICLIVLFIFLNDKKWIITSSLLLAGGFANLLARSWAPFDEVNKVYGGVVDMFVWDFNFLGSSGYIFNLADMWVNIGIGFGAICFIIEIFHVFKPKKEKEMNKEVEINEIDS</sequence>
<keyword evidence="3 9" id="KW-0645">Protease</keyword>